<accession>A0A2A2LDS5</accession>
<feature type="region of interest" description="Disordered" evidence="1">
    <location>
        <begin position="1"/>
        <end position="31"/>
    </location>
</feature>
<reference evidence="2 3" key="1">
    <citation type="journal article" date="2017" name="Curr. Biol.">
        <title>Genome architecture and evolution of a unichromosomal asexual nematode.</title>
        <authorList>
            <person name="Fradin H."/>
            <person name="Zegar C."/>
            <person name="Gutwein M."/>
            <person name="Lucas J."/>
            <person name="Kovtun M."/>
            <person name="Corcoran D."/>
            <person name="Baugh L.R."/>
            <person name="Kiontke K."/>
            <person name="Gunsalus K."/>
            <person name="Fitch D.H."/>
            <person name="Piano F."/>
        </authorList>
    </citation>
    <scope>NUCLEOTIDE SEQUENCE [LARGE SCALE GENOMIC DNA]</scope>
    <source>
        <strain evidence="2">PF1309</strain>
    </source>
</reference>
<proteinExistence type="predicted"/>
<evidence type="ECO:0000313" key="3">
    <source>
        <dbReference type="Proteomes" id="UP000218231"/>
    </source>
</evidence>
<organism evidence="2 3">
    <name type="scientific">Diploscapter pachys</name>
    <dbReference type="NCBI Taxonomy" id="2018661"/>
    <lineage>
        <taxon>Eukaryota</taxon>
        <taxon>Metazoa</taxon>
        <taxon>Ecdysozoa</taxon>
        <taxon>Nematoda</taxon>
        <taxon>Chromadorea</taxon>
        <taxon>Rhabditida</taxon>
        <taxon>Rhabditina</taxon>
        <taxon>Rhabditomorpha</taxon>
        <taxon>Rhabditoidea</taxon>
        <taxon>Rhabditidae</taxon>
        <taxon>Diploscapter</taxon>
    </lineage>
</organism>
<sequence>MTTANKGVVGKAEEKLHEAKETMGEKWDHMKDGATEKYDSIKETVKDKYNELKGDAETTKNDMADLVNSTLFSKVISETAQ</sequence>
<dbReference type="AlphaFoldDB" id="A0A2A2LDS5"/>
<dbReference type="Gene3D" id="6.10.140.1430">
    <property type="match status" value="1"/>
</dbReference>
<keyword evidence="3" id="KW-1185">Reference proteome</keyword>
<dbReference type="EMBL" id="LIAE01006873">
    <property type="protein sequence ID" value="PAV84255.1"/>
    <property type="molecule type" value="Genomic_DNA"/>
</dbReference>
<gene>
    <name evidence="2" type="ORF">WR25_16849</name>
</gene>
<name>A0A2A2LDS5_9BILA</name>
<protein>
    <submittedName>
        <fullName evidence="2">Uncharacterized protein</fullName>
    </submittedName>
</protein>
<evidence type="ECO:0000313" key="2">
    <source>
        <dbReference type="EMBL" id="PAV84255.1"/>
    </source>
</evidence>
<evidence type="ECO:0000256" key="1">
    <source>
        <dbReference type="SAM" id="MobiDB-lite"/>
    </source>
</evidence>
<feature type="compositionally biased region" description="Basic and acidic residues" evidence="1">
    <location>
        <begin position="11"/>
        <end position="31"/>
    </location>
</feature>
<comment type="caution">
    <text evidence="2">The sequence shown here is derived from an EMBL/GenBank/DDBJ whole genome shotgun (WGS) entry which is preliminary data.</text>
</comment>
<dbReference type="Proteomes" id="UP000218231">
    <property type="component" value="Unassembled WGS sequence"/>
</dbReference>